<dbReference type="Proteomes" id="UP000265566">
    <property type="component" value="Chromosome 3"/>
</dbReference>
<dbReference type="EMBL" id="EF414353">
    <property type="protein sequence ID" value="ABS31439.1"/>
    <property type="molecule type" value="mRNA"/>
</dbReference>
<evidence type="ECO:0000256" key="1">
    <source>
        <dbReference type="SAM" id="Phobius"/>
    </source>
</evidence>
<feature type="domain" description="Late nodulin" evidence="2">
    <location>
        <begin position="1"/>
        <end position="55"/>
    </location>
</feature>
<dbReference type="AlphaFoldDB" id="A7KHD2"/>
<keyword evidence="1" id="KW-0812">Transmembrane</keyword>
<dbReference type="EnsemblPlants" id="KEH33255">
    <property type="protein sequence ID" value="KEH33255"/>
    <property type="gene ID" value="MTR_3g033100"/>
</dbReference>
<keyword evidence="7" id="KW-1185">Reference proteome</keyword>
<reference evidence="6" key="4">
    <citation type="submission" date="2015-04" db="UniProtKB">
        <authorList>
            <consortium name="EnsemblPlants"/>
        </authorList>
    </citation>
    <scope>IDENTIFICATION</scope>
    <source>
        <strain evidence="6">cv. Jemalong A17</strain>
    </source>
</reference>
<dbReference type="Pfam" id="PF07127">
    <property type="entry name" value="Nodulin_late"/>
    <property type="match status" value="1"/>
</dbReference>
<evidence type="ECO:0000313" key="7">
    <source>
        <dbReference type="Proteomes" id="UP000002051"/>
    </source>
</evidence>
<dbReference type="InterPro" id="IPR009810">
    <property type="entry name" value="Nodulin_late_dom"/>
</dbReference>
<evidence type="ECO:0000313" key="3">
    <source>
        <dbReference type="EMBL" id="ABS31439.1"/>
    </source>
</evidence>
<evidence type="ECO:0000313" key="4">
    <source>
        <dbReference type="EMBL" id="KEH33255.1"/>
    </source>
</evidence>
<proteinExistence type="evidence at transcript level"/>
<dbReference type="GO" id="GO:0046872">
    <property type="term" value="F:metal ion binding"/>
    <property type="evidence" value="ECO:0007669"/>
    <property type="project" value="InterPro"/>
</dbReference>
<organism evidence="3">
    <name type="scientific">Medicago truncatula</name>
    <name type="common">Barrel medic</name>
    <name type="synonym">Medicago tribuloides</name>
    <dbReference type="NCBI Taxonomy" id="3880"/>
    <lineage>
        <taxon>Eukaryota</taxon>
        <taxon>Viridiplantae</taxon>
        <taxon>Streptophyta</taxon>
        <taxon>Embryophyta</taxon>
        <taxon>Tracheophyta</taxon>
        <taxon>Spermatophyta</taxon>
        <taxon>Magnoliopsida</taxon>
        <taxon>eudicotyledons</taxon>
        <taxon>Gunneridae</taxon>
        <taxon>Pentapetalae</taxon>
        <taxon>rosids</taxon>
        <taxon>fabids</taxon>
        <taxon>Fabales</taxon>
        <taxon>Fabaceae</taxon>
        <taxon>Papilionoideae</taxon>
        <taxon>50 kb inversion clade</taxon>
        <taxon>NPAAA clade</taxon>
        <taxon>Hologalegina</taxon>
        <taxon>IRL clade</taxon>
        <taxon>Trifolieae</taxon>
        <taxon>Medicago</taxon>
    </lineage>
</organism>
<keyword evidence="1" id="KW-0472">Membrane</keyword>
<reference evidence="3" key="1">
    <citation type="journal article" date="2007" name="Mol. Plant Microbe Interact.">
        <title>Genomic organization and evolutionary insights on GRP and NCR genes, two large nodule-specific gene families in Medicago truncatula.</title>
        <authorList>
            <person name="Alunni B."/>
            <person name="Kevei Z."/>
            <person name="Redondo-Nieto M."/>
            <person name="Kondorosi A."/>
            <person name="Mergaert P."/>
            <person name="Kondorosi E."/>
        </authorList>
    </citation>
    <scope>NUCLEOTIDE SEQUENCE</scope>
</reference>
<reference evidence="4 7" key="3">
    <citation type="journal article" date="2014" name="BMC Genomics">
        <title>An improved genome release (version Mt4.0) for the model legume Medicago truncatula.</title>
        <authorList>
            <person name="Tang H."/>
            <person name="Krishnakumar V."/>
            <person name="Bidwell S."/>
            <person name="Rosen B."/>
            <person name="Chan A."/>
            <person name="Zhou S."/>
            <person name="Gentzbittel L."/>
            <person name="Childs K.L."/>
            <person name="Yandell M."/>
            <person name="Gundlach H."/>
            <person name="Mayer K.F."/>
            <person name="Schwartz D.C."/>
            <person name="Town C.D."/>
        </authorList>
    </citation>
    <scope>GENOME REANNOTATION</scope>
    <source>
        <strain evidence="4">A17</strain>
        <strain evidence="6 7">cv. Jemalong A17</strain>
    </source>
</reference>
<reference evidence="5" key="5">
    <citation type="journal article" date="2018" name="Nat. Plants">
        <title>Whole-genome landscape of Medicago truncatula symbiotic genes.</title>
        <authorList>
            <person name="Pecrix Y."/>
            <person name="Gamas P."/>
            <person name="Carrere S."/>
        </authorList>
    </citation>
    <scope>NUCLEOTIDE SEQUENCE</scope>
    <source>
        <tissue evidence="5">Leaves</tissue>
    </source>
</reference>
<evidence type="ECO:0000259" key="2">
    <source>
        <dbReference type="Pfam" id="PF07127"/>
    </source>
</evidence>
<dbReference type="HOGENOM" id="CLU_181053_0_4_1"/>
<dbReference type="EMBL" id="CM001219">
    <property type="protein sequence ID" value="KEH33255.1"/>
    <property type="molecule type" value="Genomic_DNA"/>
</dbReference>
<sequence>MDKVYKFVYVMIIFFSQIIVATNAQKIRRCFNDAHCPPDMCTPGVIPKCKFTICKC</sequence>
<accession>A7KHD2</accession>
<gene>
    <name evidence="4" type="ordered locus">MTR_3g033100</name>
    <name evidence="5" type="ORF">MtrunA17_Chr3g0089891</name>
</gene>
<protein>
    <submittedName>
        <fullName evidence="4">Nodule Cysteine-Rich (NCR) secreted peptide</fullName>
    </submittedName>
    <submittedName>
        <fullName evidence="3">Nodule-specific cysteine-rich peptide 284</fullName>
    </submittedName>
    <submittedName>
        <fullName evidence="5">Putative Late nodulin</fullName>
    </submittedName>
</protein>
<dbReference type="Gramene" id="rna14306">
    <property type="protein sequence ID" value="RHN66343.1"/>
    <property type="gene ID" value="gene14306"/>
</dbReference>
<dbReference type="EMBL" id="PSQE01000003">
    <property type="protein sequence ID" value="RHN66343.1"/>
    <property type="molecule type" value="Genomic_DNA"/>
</dbReference>
<reference evidence="4 7" key="2">
    <citation type="journal article" date="2011" name="Nature">
        <title>The Medicago genome provides insight into the evolution of rhizobial symbioses.</title>
        <authorList>
            <person name="Young N.D."/>
            <person name="Debelle F."/>
            <person name="Oldroyd G.E."/>
            <person name="Geurts R."/>
            <person name="Cannon S.B."/>
            <person name="Udvardi M.K."/>
            <person name="Benedito V.A."/>
            <person name="Mayer K.F."/>
            <person name="Gouzy J."/>
            <person name="Schoof H."/>
            <person name="Van de Peer Y."/>
            <person name="Proost S."/>
            <person name="Cook D.R."/>
            <person name="Meyers B.C."/>
            <person name="Spannagl M."/>
            <person name="Cheung F."/>
            <person name="De Mita S."/>
            <person name="Krishnakumar V."/>
            <person name="Gundlach H."/>
            <person name="Zhou S."/>
            <person name="Mudge J."/>
            <person name="Bharti A.K."/>
            <person name="Murray J.D."/>
            <person name="Naoumkina M.A."/>
            <person name="Rosen B."/>
            <person name="Silverstein K.A."/>
            <person name="Tang H."/>
            <person name="Rombauts S."/>
            <person name="Zhao P.X."/>
            <person name="Zhou P."/>
            <person name="Barbe V."/>
            <person name="Bardou P."/>
            <person name="Bechner M."/>
            <person name="Bellec A."/>
            <person name="Berger A."/>
            <person name="Berges H."/>
            <person name="Bidwell S."/>
            <person name="Bisseling T."/>
            <person name="Choisne N."/>
            <person name="Couloux A."/>
            <person name="Denny R."/>
            <person name="Deshpande S."/>
            <person name="Dai X."/>
            <person name="Doyle J.J."/>
            <person name="Dudez A.M."/>
            <person name="Farmer A.D."/>
            <person name="Fouteau S."/>
            <person name="Franken C."/>
            <person name="Gibelin C."/>
            <person name="Gish J."/>
            <person name="Goldstein S."/>
            <person name="Gonzalez A.J."/>
            <person name="Green P.J."/>
            <person name="Hallab A."/>
            <person name="Hartog M."/>
            <person name="Hua A."/>
            <person name="Humphray S.J."/>
            <person name="Jeong D.H."/>
            <person name="Jing Y."/>
            <person name="Jocker A."/>
            <person name="Kenton S.M."/>
            <person name="Kim D.J."/>
            <person name="Klee K."/>
            <person name="Lai H."/>
            <person name="Lang C."/>
            <person name="Lin S."/>
            <person name="Macmil S.L."/>
            <person name="Magdelenat G."/>
            <person name="Matthews L."/>
            <person name="McCorrison J."/>
            <person name="Monaghan E.L."/>
            <person name="Mun J.H."/>
            <person name="Najar F.Z."/>
            <person name="Nicholson C."/>
            <person name="Noirot C."/>
            <person name="O'Bleness M."/>
            <person name="Paule C.R."/>
            <person name="Poulain J."/>
            <person name="Prion F."/>
            <person name="Qin B."/>
            <person name="Qu C."/>
            <person name="Retzel E.F."/>
            <person name="Riddle C."/>
            <person name="Sallet E."/>
            <person name="Samain S."/>
            <person name="Samson N."/>
            <person name="Sanders I."/>
            <person name="Saurat O."/>
            <person name="Scarpelli C."/>
            <person name="Schiex T."/>
            <person name="Segurens B."/>
            <person name="Severin A.J."/>
            <person name="Sherrier D.J."/>
            <person name="Shi R."/>
            <person name="Sims S."/>
            <person name="Singer S.R."/>
            <person name="Sinharoy S."/>
            <person name="Sterck L."/>
            <person name="Viollet A."/>
            <person name="Wang B.B."/>
            <person name="Wang K."/>
            <person name="Wang M."/>
            <person name="Wang X."/>
            <person name="Warfsmann J."/>
            <person name="Weissenbach J."/>
            <person name="White D.D."/>
            <person name="White J.D."/>
            <person name="Wiley G.B."/>
            <person name="Wincker P."/>
            <person name="Xing Y."/>
            <person name="Yang L."/>
            <person name="Yao Z."/>
            <person name="Ying F."/>
            <person name="Zhai J."/>
            <person name="Zhou L."/>
            <person name="Zuber A."/>
            <person name="Denarie J."/>
            <person name="Dixon R.A."/>
            <person name="May G.D."/>
            <person name="Schwartz D.C."/>
            <person name="Rogers J."/>
            <person name="Quetier F."/>
            <person name="Town C.D."/>
            <person name="Roe B.A."/>
        </authorList>
    </citation>
    <scope>NUCLEOTIDE SEQUENCE [LARGE SCALE GENOMIC DNA]</scope>
    <source>
        <strain evidence="4">A17</strain>
        <strain evidence="6 7">cv. Jemalong A17</strain>
    </source>
</reference>
<dbReference type="PaxDb" id="3880-AES69675"/>
<feature type="transmembrane region" description="Helical" evidence="1">
    <location>
        <begin position="6"/>
        <end position="24"/>
    </location>
</feature>
<keyword evidence="1" id="KW-1133">Transmembrane helix</keyword>
<dbReference type="Proteomes" id="UP000002051">
    <property type="component" value="Chromosome 3"/>
</dbReference>
<evidence type="ECO:0000313" key="5">
    <source>
        <dbReference type="EMBL" id="RHN66343.1"/>
    </source>
</evidence>
<evidence type="ECO:0000313" key="6">
    <source>
        <dbReference type="EnsemblPlants" id="KEH33255"/>
    </source>
</evidence>
<name>A7KHD2_MEDTR</name>